<dbReference type="AlphaFoldDB" id="A0A1B4F9U3"/>
<dbReference type="PANTHER" id="PTHR33931">
    <property type="entry name" value="HOLIN-LIKE PROTEIN CIDA-RELATED"/>
    <property type="match status" value="1"/>
</dbReference>
<keyword evidence="5 6" id="KW-0472">Membrane</keyword>
<dbReference type="RefSeq" id="WP_059473488.1">
    <property type="nucleotide sequence ID" value="NZ_CP013386.1"/>
</dbReference>
<evidence type="ECO:0000256" key="4">
    <source>
        <dbReference type="ARBA" id="ARBA00022989"/>
    </source>
</evidence>
<dbReference type="Pfam" id="PF03788">
    <property type="entry name" value="LrgA"/>
    <property type="match status" value="1"/>
</dbReference>
<evidence type="ECO:0000256" key="6">
    <source>
        <dbReference type="SAM" id="Phobius"/>
    </source>
</evidence>
<dbReference type="PANTHER" id="PTHR33931:SF2">
    <property type="entry name" value="HOLIN-LIKE PROTEIN CIDA"/>
    <property type="match status" value="1"/>
</dbReference>
<name>A0A1B4F9U3_9BURK</name>
<keyword evidence="8" id="KW-1185">Reference proteome</keyword>
<dbReference type="GO" id="GO:0016787">
    <property type="term" value="F:hydrolase activity"/>
    <property type="evidence" value="ECO:0007669"/>
    <property type="project" value="UniProtKB-KW"/>
</dbReference>
<keyword evidence="2" id="KW-1003">Cell membrane</keyword>
<feature type="transmembrane region" description="Helical" evidence="6">
    <location>
        <begin position="50"/>
        <end position="70"/>
    </location>
</feature>
<organism evidence="7 8">
    <name type="scientific">Burkholderia mayonis</name>
    <dbReference type="NCBI Taxonomy" id="1385591"/>
    <lineage>
        <taxon>Bacteria</taxon>
        <taxon>Pseudomonadati</taxon>
        <taxon>Pseudomonadota</taxon>
        <taxon>Betaproteobacteria</taxon>
        <taxon>Burkholderiales</taxon>
        <taxon>Burkholderiaceae</taxon>
        <taxon>Burkholderia</taxon>
        <taxon>pseudomallei group</taxon>
    </lineage>
</organism>
<dbReference type="KEGG" id="buu:WS70_00275"/>
<dbReference type="GO" id="GO:0005886">
    <property type="term" value="C:plasma membrane"/>
    <property type="evidence" value="ECO:0007669"/>
    <property type="project" value="UniProtKB-SubCell"/>
</dbReference>
<keyword evidence="7" id="KW-0378">Hydrolase</keyword>
<evidence type="ECO:0000313" key="8">
    <source>
        <dbReference type="Proteomes" id="UP000062519"/>
    </source>
</evidence>
<feature type="transmembrane region" description="Helical" evidence="6">
    <location>
        <begin position="82"/>
        <end position="103"/>
    </location>
</feature>
<keyword evidence="3 6" id="KW-0812">Transmembrane</keyword>
<reference evidence="7 8" key="1">
    <citation type="submission" date="2015-12" db="EMBL/GenBank/DDBJ databases">
        <title>Diversity of Burkholderia near neighbor genomes.</title>
        <authorList>
            <person name="Sahl J."/>
            <person name="Wagner D."/>
            <person name="Keim P."/>
        </authorList>
    </citation>
    <scope>NUCLEOTIDE SEQUENCE [LARGE SCALE GENOMIC DNA]</scope>
    <source>
        <strain evidence="7 8">BDU6</strain>
    </source>
</reference>
<protein>
    <submittedName>
        <fullName evidence="7">Murein hydrolase transporter LrgA</fullName>
    </submittedName>
</protein>
<dbReference type="Proteomes" id="UP000062519">
    <property type="component" value="Chromosome 1"/>
</dbReference>
<dbReference type="EMBL" id="CP013386">
    <property type="protein sequence ID" value="AOJ00445.1"/>
    <property type="molecule type" value="Genomic_DNA"/>
</dbReference>
<keyword evidence="4 6" id="KW-1133">Transmembrane helix</keyword>
<gene>
    <name evidence="7" type="ORF">WS70_00275</name>
</gene>
<feature type="transmembrane region" description="Helical" evidence="6">
    <location>
        <begin position="115"/>
        <end position="139"/>
    </location>
</feature>
<evidence type="ECO:0000256" key="3">
    <source>
        <dbReference type="ARBA" id="ARBA00022692"/>
    </source>
</evidence>
<evidence type="ECO:0000256" key="5">
    <source>
        <dbReference type="ARBA" id="ARBA00023136"/>
    </source>
</evidence>
<dbReference type="InterPro" id="IPR005538">
    <property type="entry name" value="LrgA/CidA"/>
</dbReference>
<accession>A0A1B4F9U3</accession>
<evidence type="ECO:0000256" key="2">
    <source>
        <dbReference type="ARBA" id="ARBA00022475"/>
    </source>
</evidence>
<proteinExistence type="predicted"/>
<sequence length="157" mass="16172">MTKLSATATAAAATCPAALHARAGRAARIVLQTAALGALWATIDWAVRALGVPVPSGVVGLAVLLVLLLSGGVAPGWVKDGANWLLSDMLLFFIPATVAAVQYGGLFKEDGWRLALVVVAGTTCVMLAVAVAVDVAAGFERRLAVMRVRAGRRRARA</sequence>
<evidence type="ECO:0000313" key="7">
    <source>
        <dbReference type="EMBL" id="AOJ00445.1"/>
    </source>
</evidence>
<evidence type="ECO:0000256" key="1">
    <source>
        <dbReference type="ARBA" id="ARBA00004651"/>
    </source>
</evidence>
<comment type="subcellular location">
    <subcellularLocation>
        <location evidence="1">Cell membrane</location>
        <topology evidence="1">Multi-pass membrane protein</topology>
    </subcellularLocation>
</comment>